<accession>A0AC35U7M5</accession>
<reference evidence="2" key="1">
    <citation type="submission" date="2016-11" db="UniProtKB">
        <authorList>
            <consortium name="WormBaseParasite"/>
        </authorList>
    </citation>
    <scope>IDENTIFICATION</scope>
    <source>
        <strain evidence="2">KR3021</strain>
    </source>
</reference>
<protein>
    <submittedName>
        <fullName evidence="2">MAM domain-containing protein</fullName>
    </submittedName>
</protein>
<dbReference type="WBParaSite" id="RSKR_0000845900.1">
    <property type="protein sequence ID" value="RSKR_0000845900.1"/>
    <property type="gene ID" value="RSKR_0000845900"/>
</dbReference>
<evidence type="ECO:0000313" key="2">
    <source>
        <dbReference type="WBParaSite" id="RSKR_0000845900.1"/>
    </source>
</evidence>
<sequence>MNFYLVLSVVGLLHITKACLPPGGGLFSPAYSYNSVPQQYYGDSMYYPHPRAQYRSQQAAADIVSGDKDLNLNCPSFAKSCKWSNINTDQLDWNVLSASEEGLRQMSSLKNFGSAPDPEAAVVVATNVAKNGWEAAQLVSDPIPCMKQPLTITISAWRSTQESAFEQPQLQVCAKNSNSKYEATNCSPFNFKNGIAASVQVTPPEEPTSPVQLVIIANNLLGSAGSSIFIQDINVDGIQDCLDNAIEEEFSTNNIDSSSAGINKPVQTFDMNSMSKKSIPSANDKNFLDNLCSALSCNPAESADCKWYAKGANSWEKGQTSRRSNPLTGVQLSPVEGEKFLVASFTSRKMTNYILTSDTITIPENAGQQLYYCFYEFINTVGSKISLCQDSQGQRCFYESNNPSANDLVKRNREWGYKCVELPIGTYEVNLIGTNGGENLGDIGFAASKISTDAEGLQNISQYYYPSPVVESAPVPSIILPTYESAQASYAVPQSAYSIPSVAASYPTLEDSNAVPQSSFSLPSAAASYPTLEDSNAVPQSSFSLPSAAASYPILETSYGIPSKTNAYVEIPNYLPSKSASYAEVPSNSASYAEVPSYVGSKSDSYAEVPSYVGSKGDSYAEVPSYVGSKSDVEMPTNYISSRTNSYPDVHNYVPSKPDYRPMPPAYNPPNPSPNIANSYRVSSAINNEIPPSAIKSTDFENKPQYQPASNLIISKPEIFPTLNLPVKEISLKFDPESQTNNEVFPSVMTDLAEAAEIIPMTNSGKKKGLSPPMSARFKSEEVALYDLACTKIDTCKWFNEDTNSYEWKFIDIKSTESKSTIPEQFHKNEFSFLQLSATKSGATRNSALLISKSINCQKNSAHIAFKAYINDKKILSELIHLEICIRHLSPVDVERCKRVYPDMNYDVYHKIDSVDKAFNIIIRTFVFDTFLQGTIAAVRDIRYEVPEGTILDSCDNDEEQQSPDAGITPVDKSVAKKMSTFLTDGGTSDDYDEFETNAIKDTKGLNMLKKPAKTQIANAVKILDESKMSCDAIVCSPERLLKETNCLYNNFIITPELEETLESGWSVVTVADKLKNTLSKPKTLDDSDLLDGTNNLFLTANFYGMDSPMYIFESPIINLNSSTTFYITFQRHIAIDGVQLMVCGDKYGNNCIYDSKSKNKQRDWVIEHALIKPNMSQIVFLARGTNQITSKTVGQIGLFDIQLYKYEKNALILFC</sequence>
<organism evidence="1 2">
    <name type="scientific">Rhabditophanes sp. KR3021</name>
    <dbReference type="NCBI Taxonomy" id="114890"/>
    <lineage>
        <taxon>Eukaryota</taxon>
        <taxon>Metazoa</taxon>
        <taxon>Ecdysozoa</taxon>
        <taxon>Nematoda</taxon>
        <taxon>Chromadorea</taxon>
        <taxon>Rhabditida</taxon>
        <taxon>Tylenchina</taxon>
        <taxon>Panagrolaimomorpha</taxon>
        <taxon>Strongyloidoidea</taxon>
        <taxon>Alloionematidae</taxon>
        <taxon>Rhabditophanes</taxon>
    </lineage>
</organism>
<proteinExistence type="predicted"/>
<evidence type="ECO:0000313" key="1">
    <source>
        <dbReference type="Proteomes" id="UP000095286"/>
    </source>
</evidence>
<dbReference type="Proteomes" id="UP000095286">
    <property type="component" value="Unplaced"/>
</dbReference>
<name>A0AC35U7M5_9BILA</name>